<dbReference type="Proteomes" id="UP001182303">
    <property type="component" value="Unassembled WGS sequence"/>
</dbReference>
<comment type="caution">
    <text evidence="1">The sequence shown here is derived from an EMBL/GenBank/DDBJ whole genome shotgun (WGS) entry which is preliminary data.</text>
</comment>
<evidence type="ECO:0000313" key="1">
    <source>
        <dbReference type="EMBL" id="MDS1003679.1"/>
    </source>
</evidence>
<evidence type="ECO:0000313" key="2">
    <source>
        <dbReference type="Proteomes" id="UP001182303"/>
    </source>
</evidence>
<dbReference type="EMBL" id="JARUIS010000011">
    <property type="protein sequence ID" value="MDS1003679.1"/>
    <property type="molecule type" value="Genomic_DNA"/>
</dbReference>
<gene>
    <name evidence="1" type="ORF">P9J83_09255</name>
</gene>
<accession>A0AAE4FLC8</accession>
<dbReference type="AlphaFoldDB" id="A0AAE4FLC8"/>
<dbReference type="RefSeq" id="WP_310943597.1">
    <property type="nucleotide sequence ID" value="NZ_JARUIS010000011.1"/>
</dbReference>
<reference evidence="1" key="1">
    <citation type="submission" date="2023-04" db="EMBL/GenBank/DDBJ databases">
        <title>Assessment of the microbiological origin of a defect in Grana Padano cheese.</title>
        <authorList>
            <person name="Zago M."/>
            <person name="Rossetti L."/>
            <person name="Bonvini B."/>
            <person name="Carminati D."/>
            <person name="Giraffa G."/>
        </authorList>
    </citation>
    <scope>NUCLEOTIDE SEQUENCE</scope>
    <source>
        <strain evidence="1">4990</strain>
    </source>
</reference>
<sequence>MFNFRGVLSIKKDGEIIYENNEYCKLKGEETSCKKFVEYEVKSMQEVDI</sequence>
<proteinExistence type="predicted"/>
<organism evidence="1 2">
    <name type="scientific">Clostridium sporogenes</name>
    <dbReference type="NCBI Taxonomy" id="1509"/>
    <lineage>
        <taxon>Bacteria</taxon>
        <taxon>Bacillati</taxon>
        <taxon>Bacillota</taxon>
        <taxon>Clostridia</taxon>
        <taxon>Eubacteriales</taxon>
        <taxon>Clostridiaceae</taxon>
        <taxon>Clostridium</taxon>
    </lineage>
</organism>
<protein>
    <submittedName>
        <fullName evidence="1">Uncharacterized protein</fullName>
    </submittedName>
</protein>
<name>A0AAE4FLC8_CLOSG</name>